<comment type="caution">
    <text evidence="2">The sequence shown here is derived from an EMBL/GenBank/DDBJ whole genome shotgun (WGS) entry which is preliminary data.</text>
</comment>
<evidence type="ECO:0000313" key="3">
    <source>
        <dbReference type="Proteomes" id="UP001597561"/>
    </source>
</evidence>
<evidence type="ECO:0000256" key="1">
    <source>
        <dbReference type="SAM" id="Phobius"/>
    </source>
</evidence>
<accession>A0ABW5ZGV9</accession>
<dbReference type="RefSeq" id="WP_204729530.1">
    <property type="nucleotide sequence ID" value="NZ_JAFBDK010000008.1"/>
</dbReference>
<keyword evidence="1" id="KW-0812">Transmembrane</keyword>
<reference evidence="3" key="1">
    <citation type="journal article" date="2019" name="Int. J. Syst. Evol. Microbiol.">
        <title>The Global Catalogue of Microorganisms (GCM) 10K type strain sequencing project: providing services to taxonomists for standard genome sequencing and annotation.</title>
        <authorList>
            <consortium name="The Broad Institute Genomics Platform"/>
            <consortium name="The Broad Institute Genome Sequencing Center for Infectious Disease"/>
            <person name="Wu L."/>
            <person name="Ma J."/>
        </authorList>
    </citation>
    <scope>NUCLEOTIDE SEQUENCE [LARGE SCALE GENOMIC DNA]</scope>
    <source>
        <strain evidence="3">KCTC 13528</strain>
    </source>
</reference>
<gene>
    <name evidence="2" type="ORF">ACFS5P_07760</name>
</gene>
<keyword evidence="1" id="KW-0472">Membrane</keyword>
<sequence>MDNFSTGDIIFQVMMLGLLVLFVISFSLFIRRMLVTKTVQNRKSEETNEKLDRIIELLEDRQERK</sequence>
<dbReference type="EMBL" id="JBHUPG010000012">
    <property type="protein sequence ID" value="MFD2911770.1"/>
    <property type="molecule type" value="Genomic_DNA"/>
</dbReference>
<organism evidence="2 3">
    <name type="scientific">Jeotgalibacillus terrae</name>
    <dbReference type="NCBI Taxonomy" id="587735"/>
    <lineage>
        <taxon>Bacteria</taxon>
        <taxon>Bacillati</taxon>
        <taxon>Bacillota</taxon>
        <taxon>Bacilli</taxon>
        <taxon>Bacillales</taxon>
        <taxon>Caryophanaceae</taxon>
        <taxon>Jeotgalibacillus</taxon>
    </lineage>
</organism>
<proteinExistence type="predicted"/>
<dbReference type="Proteomes" id="UP001597561">
    <property type="component" value="Unassembled WGS sequence"/>
</dbReference>
<dbReference type="Pfam" id="PF13314">
    <property type="entry name" value="DUF4083"/>
    <property type="match status" value="1"/>
</dbReference>
<name>A0ABW5ZGV9_9BACL</name>
<protein>
    <submittedName>
        <fullName evidence="2">DUF4083 domain-containing protein</fullName>
    </submittedName>
</protein>
<dbReference type="InterPro" id="IPR025143">
    <property type="entry name" value="DUF4083"/>
</dbReference>
<evidence type="ECO:0000313" key="2">
    <source>
        <dbReference type="EMBL" id="MFD2911770.1"/>
    </source>
</evidence>
<feature type="transmembrane region" description="Helical" evidence="1">
    <location>
        <begin position="12"/>
        <end position="30"/>
    </location>
</feature>
<keyword evidence="1" id="KW-1133">Transmembrane helix</keyword>
<keyword evidence="3" id="KW-1185">Reference proteome</keyword>